<accession>A0AAN9EMG4</accession>
<gene>
    <name evidence="2" type="ORF">RIF29_26257</name>
</gene>
<feature type="region of interest" description="Disordered" evidence="1">
    <location>
        <begin position="44"/>
        <end position="105"/>
    </location>
</feature>
<proteinExistence type="predicted"/>
<keyword evidence="3" id="KW-1185">Reference proteome</keyword>
<organism evidence="2 3">
    <name type="scientific">Crotalaria pallida</name>
    <name type="common">Smooth rattlebox</name>
    <name type="synonym">Crotalaria striata</name>
    <dbReference type="NCBI Taxonomy" id="3830"/>
    <lineage>
        <taxon>Eukaryota</taxon>
        <taxon>Viridiplantae</taxon>
        <taxon>Streptophyta</taxon>
        <taxon>Embryophyta</taxon>
        <taxon>Tracheophyta</taxon>
        <taxon>Spermatophyta</taxon>
        <taxon>Magnoliopsida</taxon>
        <taxon>eudicotyledons</taxon>
        <taxon>Gunneridae</taxon>
        <taxon>Pentapetalae</taxon>
        <taxon>rosids</taxon>
        <taxon>fabids</taxon>
        <taxon>Fabales</taxon>
        <taxon>Fabaceae</taxon>
        <taxon>Papilionoideae</taxon>
        <taxon>50 kb inversion clade</taxon>
        <taxon>genistoids sensu lato</taxon>
        <taxon>core genistoids</taxon>
        <taxon>Crotalarieae</taxon>
        <taxon>Crotalaria</taxon>
    </lineage>
</organism>
<feature type="compositionally biased region" description="Basic residues" evidence="1">
    <location>
        <begin position="95"/>
        <end position="105"/>
    </location>
</feature>
<dbReference type="Proteomes" id="UP001372338">
    <property type="component" value="Unassembled WGS sequence"/>
</dbReference>
<sequence length="105" mass="11792">MYPRRTIEQILANTEAIQVPYSAPVVDLASDNISLEVDDYISFSSSIHPTRDPNKHYEGTDIDSSIDNRCLTPPVNGKRRFDSENDDASAFPNPPRKRGSKVNKK</sequence>
<dbReference type="EMBL" id="JAYWIO010000005">
    <property type="protein sequence ID" value="KAK7260309.1"/>
    <property type="molecule type" value="Genomic_DNA"/>
</dbReference>
<name>A0AAN9EMG4_CROPI</name>
<comment type="caution">
    <text evidence="2">The sequence shown here is derived from an EMBL/GenBank/DDBJ whole genome shotgun (WGS) entry which is preliminary data.</text>
</comment>
<feature type="compositionally biased region" description="Basic and acidic residues" evidence="1">
    <location>
        <begin position="49"/>
        <end position="59"/>
    </location>
</feature>
<evidence type="ECO:0000256" key="1">
    <source>
        <dbReference type="SAM" id="MobiDB-lite"/>
    </source>
</evidence>
<reference evidence="2 3" key="1">
    <citation type="submission" date="2024-01" db="EMBL/GenBank/DDBJ databases">
        <title>The genomes of 5 underutilized Papilionoideae crops provide insights into root nodulation and disease resistanc.</title>
        <authorList>
            <person name="Yuan L."/>
        </authorList>
    </citation>
    <scope>NUCLEOTIDE SEQUENCE [LARGE SCALE GENOMIC DNA]</scope>
    <source>
        <strain evidence="2">ZHUSHIDOU_FW_LH</strain>
        <tissue evidence="2">Leaf</tissue>
    </source>
</reference>
<protein>
    <submittedName>
        <fullName evidence="2">Uncharacterized protein</fullName>
    </submittedName>
</protein>
<evidence type="ECO:0000313" key="3">
    <source>
        <dbReference type="Proteomes" id="UP001372338"/>
    </source>
</evidence>
<evidence type="ECO:0000313" key="2">
    <source>
        <dbReference type="EMBL" id="KAK7260309.1"/>
    </source>
</evidence>
<dbReference type="AlphaFoldDB" id="A0AAN9EMG4"/>